<dbReference type="Gene3D" id="1.10.10.10">
    <property type="entry name" value="Winged helix-like DNA-binding domain superfamily/Winged helix DNA-binding domain"/>
    <property type="match status" value="1"/>
</dbReference>
<dbReference type="PANTHER" id="PTHR43214">
    <property type="entry name" value="TWO-COMPONENT RESPONSE REGULATOR"/>
    <property type="match status" value="1"/>
</dbReference>
<dbReference type="Proteomes" id="UP000325243">
    <property type="component" value="Unassembled WGS sequence"/>
</dbReference>
<keyword evidence="4" id="KW-1185">Reference proteome</keyword>
<dbReference type="GO" id="GO:0006355">
    <property type="term" value="P:regulation of DNA-templated transcription"/>
    <property type="evidence" value="ECO:0007669"/>
    <property type="project" value="InterPro"/>
</dbReference>
<gene>
    <name evidence="3" type="ORF">FYC51_18730</name>
</gene>
<dbReference type="Gene3D" id="1.25.40.10">
    <property type="entry name" value="Tetratricopeptide repeat domain"/>
    <property type="match status" value="1"/>
</dbReference>
<dbReference type="AlphaFoldDB" id="A0A5S4V068"/>
<dbReference type="InterPro" id="IPR000792">
    <property type="entry name" value="Tscrpt_reg_LuxR_C"/>
</dbReference>
<evidence type="ECO:0000313" key="3">
    <source>
        <dbReference type="EMBL" id="TYL51153.1"/>
    </source>
</evidence>
<keyword evidence="1" id="KW-0238">DNA-binding</keyword>
<dbReference type="SUPFAM" id="SSF48452">
    <property type="entry name" value="TPR-like"/>
    <property type="match status" value="1"/>
</dbReference>
<feature type="domain" description="HTH luxR-type" evidence="2">
    <location>
        <begin position="493"/>
        <end position="558"/>
    </location>
</feature>
<dbReference type="CDD" id="cd06170">
    <property type="entry name" value="LuxR_C_like"/>
    <property type="match status" value="1"/>
</dbReference>
<dbReference type="InterPro" id="IPR036388">
    <property type="entry name" value="WH-like_DNA-bd_sf"/>
</dbReference>
<name>A0A5S4V068_9MICO</name>
<dbReference type="Pfam" id="PF00196">
    <property type="entry name" value="GerE"/>
    <property type="match status" value="1"/>
</dbReference>
<dbReference type="EMBL" id="VSSB01000002">
    <property type="protein sequence ID" value="TYL51153.1"/>
    <property type="molecule type" value="Genomic_DNA"/>
</dbReference>
<dbReference type="GO" id="GO:0003677">
    <property type="term" value="F:DNA binding"/>
    <property type="evidence" value="ECO:0007669"/>
    <property type="project" value="UniProtKB-KW"/>
</dbReference>
<dbReference type="InterPro" id="IPR039420">
    <property type="entry name" value="WalR-like"/>
</dbReference>
<dbReference type="SUPFAM" id="SSF46894">
    <property type="entry name" value="C-terminal effector domain of the bipartite response regulators"/>
    <property type="match status" value="1"/>
</dbReference>
<accession>A0A5S4V068</accession>
<dbReference type="PANTHER" id="PTHR43214:SF43">
    <property type="entry name" value="TWO-COMPONENT RESPONSE REGULATOR"/>
    <property type="match status" value="1"/>
</dbReference>
<evidence type="ECO:0000313" key="4">
    <source>
        <dbReference type="Proteomes" id="UP000325243"/>
    </source>
</evidence>
<evidence type="ECO:0000259" key="2">
    <source>
        <dbReference type="PROSITE" id="PS50043"/>
    </source>
</evidence>
<dbReference type="InterPro" id="IPR016032">
    <property type="entry name" value="Sig_transdc_resp-reg_C-effctor"/>
</dbReference>
<evidence type="ECO:0000256" key="1">
    <source>
        <dbReference type="ARBA" id="ARBA00023125"/>
    </source>
</evidence>
<reference evidence="3 4" key="1">
    <citation type="submission" date="2019-08" db="EMBL/GenBank/DDBJ databases">
        <authorList>
            <person name="Hu J."/>
        </authorList>
    </citation>
    <scope>NUCLEOTIDE SEQUENCE [LARGE SCALE GENOMIC DNA]</scope>
    <source>
        <strain evidence="3 4">NEAU-184</strain>
    </source>
</reference>
<dbReference type="PRINTS" id="PR00038">
    <property type="entry name" value="HTHLUXR"/>
</dbReference>
<comment type="caution">
    <text evidence="3">The sequence shown here is derived from an EMBL/GenBank/DDBJ whole genome shotgun (WGS) entry which is preliminary data.</text>
</comment>
<dbReference type="SMART" id="SM00421">
    <property type="entry name" value="HTH_LUXR"/>
    <property type="match status" value="1"/>
</dbReference>
<dbReference type="PROSITE" id="PS50043">
    <property type="entry name" value="HTH_LUXR_2"/>
    <property type="match status" value="1"/>
</dbReference>
<sequence>MEVMGETSALLARGSESLAAGDFVAARDAFAQAAADSPDGVSLDGLAEALWWLGEVETAVDVRGRSYAAHARNLDFEMAARAAAWVAREKRAQRGEGSVPRGWRVRAREAAERAPQSSALGWVLVAEAESSADVVRAAADYDDAIAAAKASDDVDLECLALARRGLLVIGQADPDQGIRDLDSAMASVASGAARERRTLAEVYCALVDATELLGGGESLTQWSDDLMRTPRLDLGPLAGEGAVSAQATLSAFCGSCCGGIFLAIGRLDEAEEALLAAIAALDRSGLRSRCVHPRALLADLRTVQGRLDEASALLAPIADLPEAVRPLAALYLALGNAPLAVSRLSEAVRQLPRGAVASLPLLTMLVDALLAEGDVTGADRVAVRISGIAARTRSPRHAAEAHLAAGKTTLLADPASAAVEFRAAMLGFSAASRALPASRARLLFARAIAHSDPGSAVAEARAARAAFHRMGSTVDTDEASAFLRSLGVATGPGERTVGQLSSREQEVMRLVAEGLSNPEIAERLFISRRTAGHHVSSILQKLGLRSRTEIAAFAVVSASQVGAGPQQE</sequence>
<dbReference type="InterPro" id="IPR011990">
    <property type="entry name" value="TPR-like_helical_dom_sf"/>
</dbReference>
<organism evidence="3 4">
    <name type="scientific">Agromyces mariniharenae</name>
    <dbReference type="NCBI Taxonomy" id="2604423"/>
    <lineage>
        <taxon>Bacteria</taxon>
        <taxon>Bacillati</taxon>
        <taxon>Actinomycetota</taxon>
        <taxon>Actinomycetes</taxon>
        <taxon>Micrococcales</taxon>
        <taxon>Microbacteriaceae</taxon>
        <taxon>Agromyces</taxon>
    </lineage>
</organism>
<protein>
    <submittedName>
        <fullName evidence="3">Response regulator transcription factor</fullName>
    </submittedName>
</protein>
<proteinExistence type="predicted"/>